<evidence type="ECO:0000313" key="1">
    <source>
        <dbReference type="EMBL" id="BAP57231.1"/>
    </source>
</evidence>
<dbReference type="Proteomes" id="UP000031623">
    <property type="component" value="Chromosome"/>
</dbReference>
<proteinExistence type="predicted"/>
<dbReference type="HOGENOM" id="CLU_1229424_0_0_6"/>
<keyword evidence="2" id="KW-1185">Reference proteome</keyword>
<dbReference type="OrthoDB" id="582231at2"/>
<gene>
    <name evidence="1" type="ORF">THII_2934</name>
</gene>
<dbReference type="KEGG" id="tig:THII_2934"/>
<sequence>MDEIAPKFIFSTLSADNLNSVVKIDDQGIVLPRWQSRRLECTVQEKQRLQLIQSYLNDRRITLMNEATIWARAIYPLLLLAERDNIQVWSQVSLKAQYPHFNLEGIIDGVLGDCTSGTITAPYLVVVEAKRGLESINPQYQLYGEMLAAAWLNWRQEPKAQPQTIFGCYTISDTWTFVFGIVSGFEADYPLMTIESSPEYLQRFEAETIFQIVKFIVNDYCEKKS</sequence>
<organism evidence="1 2">
    <name type="scientific">Thioploca ingrica</name>
    <dbReference type="NCBI Taxonomy" id="40754"/>
    <lineage>
        <taxon>Bacteria</taxon>
        <taxon>Pseudomonadati</taxon>
        <taxon>Pseudomonadota</taxon>
        <taxon>Gammaproteobacteria</taxon>
        <taxon>Thiotrichales</taxon>
        <taxon>Thiotrichaceae</taxon>
        <taxon>Thioploca</taxon>
    </lineage>
</organism>
<protein>
    <submittedName>
        <fullName evidence="1">Uncharacterized protein</fullName>
    </submittedName>
</protein>
<accession>A0A090BVP8</accession>
<dbReference type="STRING" id="40754.THII_2934"/>
<evidence type="ECO:0000313" key="2">
    <source>
        <dbReference type="Proteomes" id="UP000031623"/>
    </source>
</evidence>
<reference evidence="1 2" key="1">
    <citation type="journal article" date="2014" name="ISME J.">
        <title>Ecophysiology of Thioploca ingrica as revealed by the complete genome sequence supplemented with proteomic evidence.</title>
        <authorList>
            <person name="Kojima H."/>
            <person name="Ogura Y."/>
            <person name="Yamamoto N."/>
            <person name="Togashi T."/>
            <person name="Mori H."/>
            <person name="Watanabe T."/>
            <person name="Nemoto F."/>
            <person name="Kurokawa K."/>
            <person name="Hayashi T."/>
            <person name="Fukui M."/>
        </authorList>
    </citation>
    <scope>NUCLEOTIDE SEQUENCE [LARGE SCALE GENOMIC DNA]</scope>
</reference>
<name>A0A090BVP8_9GAMM</name>
<dbReference type="EMBL" id="AP014633">
    <property type="protein sequence ID" value="BAP57231.1"/>
    <property type="molecule type" value="Genomic_DNA"/>
</dbReference>
<dbReference type="AlphaFoldDB" id="A0A090BVP8"/>